<accession>A0A423PYV4</accession>
<comment type="caution">
    <text evidence="1">The sequence shown here is derived from an EMBL/GenBank/DDBJ whole genome shotgun (WGS) entry which is preliminary data.</text>
</comment>
<proteinExistence type="predicted"/>
<dbReference type="InParanoid" id="A0A423PYV4"/>
<keyword evidence="2" id="KW-1185">Reference proteome</keyword>
<protein>
    <submittedName>
        <fullName evidence="1">Uncharacterized protein</fullName>
    </submittedName>
</protein>
<gene>
    <name evidence="1" type="ORF">SAJA_04560</name>
</gene>
<name>A0A423PYV4_9GAMM</name>
<evidence type="ECO:0000313" key="1">
    <source>
        <dbReference type="EMBL" id="ROO30779.1"/>
    </source>
</evidence>
<reference evidence="1 2" key="1">
    <citation type="submission" date="2013-10" db="EMBL/GenBank/DDBJ databases">
        <title>Salinisphaera japonica YTM-1 Genome Sequencing.</title>
        <authorList>
            <person name="Lai Q."/>
            <person name="Li C."/>
            <person name="Shao Z."/>
        </authorList>
    </citation>
    <scope>NUCLEOTIDE SEQUENCE [LARGE SCALE GENOMIC DNA]</scope>
    <source>
        <strain evidence="1 2">YTM-1</strain>
    </source>
</reference>
<dbReference type="Proteomes" id="UP000285310">
    <property type="component" value="Unassembled WGS sequence"/>
</dbReference>
<sequence>MLQAIVSTVLSFVLWSGVVYGFFVLRNMTLEHKLKRLIRPERTDPEEDRVHVICANGTDVRVTIRDVRLITEDDTHVSMTYIGDTGDVIHPRRRNDVIARRRNILTNRHQKAGLIERDFVELPAQTAGLWALTSDLVDDSAWQFAQCILVIDYPTLLNTRRLMMVHVNDTILADLNRDFRDYITNRRLDPNDDSRRLGPNAHTSDTSA</sequence>
<organism evidence="1 2">
    <name type="scientific">Salinisphaera japonica YTM-1</name>
    <dbReference type="NCBI Taxonomy" id="1209778"/>
    <lineage>
        <taxon>Bacteria</taxon>
        <taxon>Pseudomonadati</taxon>
        <taxon>Pseudomonadota</taxon>
        <taxon>Gammaproteobacteria</taxon>
        <taxon>Salinisphaerales</taxon>
        <taxon>Salinisphaeraceae</taxon>
        <taxon>Salinisphaera</taxon>
    </lineage>
</organism>
<dbReference type="AlphaFoldDB" id="A0A423PYV4"/>
<dbReference type="OrthoDB" id="7060965at2"/>
<dbReference type="RefSeq" id="WP_123657457.1">
    <property type="nucleotide sequence ID" value="NZ_AYKG01000010.1"/>
</dbReference>
<dbReference type="EMBL" id="AYKG01000010">
    <property type="protein sequence ID" value="ROO30779.1"/>
    <property type="molecule type" value="Genomic_DNA"/>
</dbReference>
<evidence type="ECO:0000313" key="2">
    <source>
        <dbReference type="Proteomes" id="UP000285310"/>
    </source>
</evidence>